<keyword evidence="2" id="KW-0472">Membrane</keyword>
<dbReference type="Proteomes" id="UP000283210">
    <property type="component" value="Chromosome 3"/>
</dbReference>
<evidence type="ECO:0000256" key="1">
    <source>
        <dbReference type="SAM" id="MobiDB-lite"/>
    </source>
</evidence>
<evidence type="ECO:0000256" key="2">
    <source>
        <dbReference type="SAM" id="Phobius"/>
    </source>
</evidence>
<feature type="region of interest" description="Disordered" evidence="1">
    <location>
        <begin position="185"/>
        <end position="229"/>
    </location>
</feature>
<keyword evidence="2" id="KW-1133">Transmembrane helix</keyword>
<gene>
    <name evidence="3" type="ORF">OJAV_G00026970</name>
</gene>
<feature type="transmembrane region" description="Helical" evidence="2">
    <location>
        <begin position="128"/>
        <end position="151"/>
    </location>
</feature>
<proteinExistence type="predicted"/>
<feature type="non-terminal residue" evidence="3">
    <location>
        <position position="1"/>
    </location>
</feature>
<evidence type="ECO:0000313" key="4">
    <source>
        <dbReference type="Proteomes" id="UP000283210"/>
    </source>
</evidence>
<protein>
    <submittedName>
        <fullName evidence="3">Uncharacterized protein</fullName>
    </submittedName>
</protein>
<feature type="region of interest" description="Disordered" evidence="1">
    <location>
        <begin position="241"/>
        <end position="343"/>
    </location>
</feature>
<evidence type="ECO:0000313" key="3">
    <source>
        <dbReference type="EMBL" id="RVE74921.1"/>
    </source>
</evidence>
<organism evidence="3 4">
    <name type="scientific">Oryzias javanicus</name>
    <name type="common">Javanese ricefish</name>
    <name type="synonym">Aplocheilus javanicus</name>
    <dbReference type="NCBI Taxonomy" id="123683"/>
    <lineage>
        <taxon>Eukaryota</taxon>
        <taxon>Metazoa</taxon>
        <taxon>Chordata</taxon>
        <taxon>Craniata</taxon>
        <taxon>Vertebrata</taxon>
        <taxon>Euteleostomi</taxon>
        <taxon>Actinopterygii</taxon>
        <taxon>Neopterygii</taxon>
        <taxon>Teleostei</taxon>
        <taxon>Neoteleostei</taxon>
        <taxon>Acanthomorphata</taxon>
        <taxon>Ovalentaria</taxon>
        <taxon>Atherinomorphae</taxon>
        <taxon>Beloniformes</taxon>
        <taxon>Adrianichthyidae</taxon>
        <taxon>Oryziinae</taxon>
        <taxon>Oryzias</taxon>
    </lineage>
</organism>
<keyword evidence="2" id="KW-0812">Transmembrane</keyword>
<dbReference type="AlphaFoldDB" id="A0A437DJ83"/>
<sequence>GESEVSYLPLSFRSKQKVSRQDPSEQNRWRFRPWGLAFRDKVFVGSALPPLCVSLSSSLAGADLCLFSLSMSKRGAGTTPDQNHNSTRSEIHPRFLCFLSADGSCSPVGGRSPVSMASLESGLGASSLWSGLVPAFILLLLLAIFLTALCSDCNRRSFELKDPEAAKSPSALIRVVRIEEVQENPMIQEIQKDEREFHPKEETPGSPSHIQQGEPKTDEDSLPEGTPVSFIPWRSHLMAPESKDLNGSAPSDSAHLFNPLERGRSNNNNEPSPSAGDGLPGDSAPRSAVTLHFSGPDRNSVYARVSKKLRLTDSPVHSPEEKKEEPEEEEVPPLPDRKPEMDG</sequence>
<keyword evidence="4" id="KW-1185">Reference proteome</keyword>
<feature type="compositionally biased region" description="Basic and acidic residues" evidence="1">
    <location>
        <begin position="190"/>
        <end position="203"/>
    </location>
</feature>
<dbReference type="OrthoDB" id="8917476at2759"/>
<accession>A0A437DJ83</accession>
<name>A0A437DJ83_ORYJA</name>
<reference evidence="3 4" key="2">
    <citation type="submission" date="2019-01" db="EMBL/GenBank/DDBJ databases">
        <title>A chromosome length genome reference of the Java medaka (oryzias javanicus).</title>
        <authorList>
            <person name="Herpin A."/>
            <person name="Takehana Y."/>
            <person name="Naruse K."/>
            <person name="Ansai S."/>
            <person name="Kawaguchi M."/>
        </authorList>
    </citation>
    <scope>NUCLEOTIDE SEQUENCE [LARGE SCALE GENOMIC DNA]</scope>
    <source>
        <strain evidence="3">RS831</strain>
        <tissue evidence="3">Whole body</tissue>
    </source>
</reference>
<dbReference type="EMBL" id="CM012439">
    <property type="protein sequence ID" value="RVE74921.1"/>
    <property type="molecule type" value="Genomic_DNA"/>
</dbReference>
<reference evidence="3 4" key="1">
    <citation type="submission" date="2018-11" db="EMBL/GenBank/DDBJ databases">
        <authorList>
            <person name="Lopez-Roques C."/>
            <person name="Donnadieu C."/>
            <person name="Bouchez O."/>
            <person name="Klopp C."/>
            <person name="Cabau C."/>
            <person name="Zahm M."/>
        </authorList>
    </citation>
    <scope>NUCLEOTIDE SEQUENCE [LARGE SCALE GENOMIC DNA]</scope>
    <source>
        <strain evidence="3">RS831</strain>
        <tissue evidence="3">Whole body</tissue>
    </source>
</reference>